<gene>
    <name evidence="1" type="ORF">HNAJ_LOCUS4139</name>
</gene>
<dbReference type="EMBL" id="UZAE01002729">
    <property type="protein sequence ID" value="VDN99998.1"/>
    <property type="molecule type" value="Genomic_DNA"/>
</dbReference>
<evidence type="ECO:0000313" key="2">
    <source>
        <dbReference type="Proteomes" id="UP000278807"/>
    </source>
</evidence>
<protein>
    <submittedName>
        <fullName evidence="3">Ras-GEF domain-containing protein</fullName>
    </submittedName>
</protein>
<organism evidence="3">
    <name type="scientific">Rodentolepis nana</name>
    <name type="common">Dwarf tapeworm</name>
    <name type="synonym">Hymenolepis nana</name>
    <dbReference type="NCBI Taxonomy" id="102285"/>
    <lineage>
        <taxon>Eukaryota</taxon>
        <taxon>Metazoa</taxon>
        <taxon>Spiralia</taxon>
        <taxon>Lophotrochozoa</taxon>
        <taxon>Platyhelminthes</taxon>
        <taxon>Cestoda</taxon>
        <taxon>Eucestoda</taxon>
        <taxon>Cyclophyllidea</taxon>
        <taxon>Hymenolepididae</taxon>
        <taxon>Rodentolepis</taxon>
    </lineage>
</organism>
<reference evidence="3" key="1">
    <citation type="submission" date="2017-02" db="UniProtKB">
        <authorList>
            <consortium name="WormBaseParasite"/>
        </authorList>
    </citation>
    <scope>IDENTIFICATION</scope>
</reference>
<dbReference type="WBParaSite" id="HNAJ_0000414101-mRNA-1">
    <property type="protein sequence ID" value="HNAJ_0000414101-mRNA-1"/>
    <property type="gene ID" value="HNAJ_0000414101"/>
</dbReference>
<dbReference type="Proteomes" id="UP000278807">
    <property type="component" value="Unassembled WGS sequence"/>
</dbReference>
<dbReference type="AlphaFoldDB" id="A0A0R3TAQ2"/>
<dbReference type="STRING" id="102285.A0A0R3TAQ2"/>
<evidence type="ECO:0000313" key="1">
    <source>
        <dbReference type="EMBL" id="VDN99998.1"/>
    </source>
</evidence>
<accession>A0A0R3TAQ2</accession>
<evidence type="ECO:0000313" key="3">
    <source>
        <dbReference type="WBParaSite" id="HNAJ_0000414101-mRNA-1"/>
    </source>
</evidence>
<sequence length="102" mass="11807">MATLTDALAISGDSLLYDELTMGRSLCNTYHPDAIFENFEQLDDGLKILPKLMDLTRLEKYYVASLNAMRWFNRVVQFSSLQGRIYIPPGLEHLPRLYKSQY</sequence>
<reference evidence="1 2" key="2">
    <citation type="submission" date="2018-11" db="EMBL/GenBank/DDBJ databases">
        <authorList>
            <consortium name="Pathogen Informatics"/>
        </authorList>
    </citation>
    <scope>NUCLEOTIDE SEQUENCE [LARGE SCALE GENOMIC DNA]</scope>
</reference>
<keyword evidence="2" id="KW-1185">Reference proteome</keyword>
<proteinExistence type="predicted"/>
<name>A0A0R3TAQ2_RODNA</name>